<evidence type="ECO:0000256" key="5">
    <source>
        <dbReference type="ARBA" id="ARBA00023136"/>
    </source>
</evidence>
<dbReference type="PANTHER" id="PTHR42770">
    <property type="entry name" value="AMINO ACID TRANSPORTER-RELATED"/>
    <property type="match status" value="1"/>
</dbReference>
<evidence type="ECO:0000256" key="6">
    <source>
        <dbReference type="SAM" id="Phobius"/>
    </source>
</evidence>
<protein>
    <submittedName>
        <fullName evidence="7">Amino acid permease</fullName>
    </submittedName>
</protein>
<dbReference type="PIRSF" id="PIRSF006060">
    <property type="entry name" value="AA_transporter"/>
    <property type="match status" value="1"/>
</dbReference>
<gene>
    <name evidence="7" type="ORF">GL267_13830</name>
</gene>
<evidence type="ECO:0000256" key="3">
    <source>
        <dbReference type="ARBA" id="ARBA00022692"/>
    </source>
</evidence>
<organism evidence="7">
    <name type="scientific">Acidithiobacillus ferrianus</name>
    <dbReference type="NCBI Taxonomy" id="2678518"/>
    <lineage>
        <taxon>Bacteria</taxon>
        <taxon>Pseudomonadati</taxon>
        <taxon>Pseudomonadota</taxon>
        <taxon>Acidithiobacillia</taxon>
        <taxon>Acidithiobacillales</taxon>
        <taxon>Acidithiobacillaceae</taxon>
        <taxon>Acidithiobacillus</taxon>
    </lineage>
</organism>
<evidence type="ECO:0000256" key="1">
    <source>
        <dbReference type="ARBA" id="ARBA00004651"/>
    </source>
</evidence>
<dbReference type="Gene3D" id="1.20.1740.10">
    <property type="entry name" value="Amino acid/polyamine transporter I"/>
    <property type="match status" value="1"/>
</dbReference>
<dbReference type="RefSeq" id="WP_163098942.1">
    <property type="nucleotide sequence ID" value="NZ_CP127523.1"/>
</dbReference>
<feature type="transmembrane region" description="Helical" evidence="6">
    <location>
        <begin position="128"/>
        <end position="148"/>
    </location>
</feature>
<comment type="caution">
    <text evidence="7">The sequence shown here is derived from an EMBL/GenBank/DDBJ whole genome shotgun (WGS) entry which is preliminary data.</text>
</comment>
<dbReference type="GO" id="GO:0022857">
    <property type="term" value="F:transmembrane transporter activity"/>
    <property type="evidence" value="ECO:0007669"/>
    <property type="project" value="InterPro"/>
</dbReference>
<feature type="transmembrane region" description="Helical" evidence="6">
    <location>
        <begin position="21"/>
        <end position="41"/>
    </location>
</feature>
<dbReference type="InterPro" id="IPR002293">
    <property type="entry name" value="AA/rel_permease1"/>
</dbReference>
<accession>A0A845UCI4</accession>
<keyword evidence="2" id="KW-1003">Cell membrane</keyword>
<sequence length="479" mass="52991">MPTETRQTLYKTFQLFDLSSLSISSVGPIFSVAAAGSAMVQTAGAEVPLAIVLIAIPFILCSWIFLSLNQHFPNAGASYHWSRRIMGIDYSNFQAWIVIMAYFWSIPPILIPAAQFTLGALGVYHPGTWLQIVAAAFWALFAAGVLLFGARITARITQIFLLVEIVSVAFMAIVGYSHWGPPAVGAGSLSLRHIHWAGVIVCMVVAATIVDGWEIDSYASEESRRPRITPGWGGIIGAVSVVLYYLLIWPLLLHQVPLDQLQNTSDTLSLWAATVSPQWLPWMRIAIIASTAGGLWLTTFILSRALFAMSRDGVMPEWLGRLNRGHVPYWSVILPILLAMAVVLMQVVSPSMRDLFNLVLSAAGFFLVAEFLLDGINMMHFLLLQHRSIRRHFRAHHHAGLLLGSLVVIISLSAVEVLFFIYGPEYIAVGIDQTVGVFLLLGIFYVLWLRWRKSGQGIYVFDEVELQEVGNMGPALLEE</sequence>
<feature type="transmembrane region" description="Helical" evidence="6">
    <location>
        <begin position="285"/>
        <end position="307"/>
    </location>
</feature>
<feature type="transmembrane region" description="Helical" evidence="6">
    <location>
        <begin position="231"/>
        <end position="252"/>
    </location>
</feature>
<keyword evidence="5 6" id="KW-0472">Membrane</keyword>
<feature type="transmembrane region" description="Helical" evidence="6">
    <location>
        <begin position="47"/>
        <end position="66"/>
    </location>
</feature>
<keyword evidence="3 6" id="KW-0812">Transmembrane</keyword>
<dbReference type="InterPro" id="IPR050367">
    <property type="entry name" value="APC_superfamily"/>
</dbReference>
<evidence type="ECO:0000313" key="7">
    <source>
        <dbReference type="EMBL" id="NDU43661.1"/>
    </source>
</evidence>
<feature type="transmembrane region" description="Helical" evidence="6">
    <location>
        <begin position="355"/>
        <end position="378"/>
    </location>
</feature>
<feature type="transmembrane region" description="Helical" evidence="6">
    <location>
        <begin position="93"/>
        <end position="116"/>
    </location>
</feature>
<dbReference type="GO" id="GO:0005886">
    <property type="term" value="C:plasma membrane"/>
    <property type="evidence" value="ECO:0007669"/>
    <property type="project" value="UniProtKB-SubCell"/>
</dbReference>
<dbReference type="PANTHER" id="PTHR42770:SF7">
    <property type="entry name" value="MEMBRANE PROTEIN"/>
    <property type="match status" value="1"/>
</dbReference>
<feature type="transmembrane region" description="Helical" evidence="6">
    <location>
        <begin position="399"/>
        <end position="421"/>
    </location>
</feature>
<proteinExistence type="predicted"/>
<evidence type="ECO:0000256" key="4">
    <source>
        <dbReference type="ARBA" id="ARBA00022989"/>
    </source>
</evidence>
<keyword evidence="4 6" id="KW-1133">Transmembrane helix</keyword>
<dbReference type="EMBL" id="WNJL01000040">
    <property type="protein sequence ID" value="NDU43661.1"/>
    <property type="molecule type" value="Genomic_DNA"/>
</dbReference>
<reference evidence="7" key="1">
    <citation type="submission" date="2019-11" db="EMBL/GenBank/DDBJ databases">
        <title>Acidithiobacillus ferrianus sp. nov.: a facultatively anaerobic and extremely acidophilic chemolithoautotroph.</title>
        <authorList>
            <person name="Norris P.R."/>
            <person name="Falagan C."/>
            <person name="Moya-Beltran A."/>
            <person name="Castro M."/>
            <person name="Quatrini R."/>
            <person name="Johnson D.B."/>
        </authorList>
    </citation>
    <scope>NUCLEOTIDE SEQUENCE [LARGE SCALE GENOMIC DNA]</scope>
    <source>
        <strain evidence="7">MG</strain>
    </source>
</reference>
<comment type="subcellular location">
    <subcellularLocation>
        <location evidence="1">Cell membrane</location>
        <topology evidence="1">Multi-pass membrane protein</topology>
    </subcellularLocation>
</comment>
<dbReference type="AlphaFoldDB" id="A0A845UCI4"/>
<evidence type="ECO:0000256" key="2">
    <source>
        <dbReference type="ARBA" id="ARBA00022475"/>
    </source>
</evidence>
<feature type="transmembrane region" description="Helical" evidence="6">
    <location>
        <begin position="160"/>
        <end position="179"/>
    </location>
</feature>
<feature type="transmembrane region" description="Helical" evidence="6">
    <location>
        <begin position="427"/>
        <end position="448"/>
    </location>
</feature>
<name>A0A845UCI4_9PROT</name>
<dbReference type="Pfam" id="PF13520">
    <property type="entry name" value="AA_permease_2"/>
    <property type="match status" value="1"/>
</dbReference>
<feature type="transmembrane region" description="Helical" evidence="6">
    <location>
        <begin position="191"/>
        <end position="210"/>
    </location>
</feature>
<feature type="transmembrane region" description="Helical" evidence="6">
    <location>
        <begin position="327"/>
        <end position="349"/>
    </location>
</feature>